<keyword evidence="8" id="KW-0249">Electron transport</keyword>
<dbReference type="EMBL" id="FOBS01000016">
    <property type="protein sequence ID" value="SEM45383.1"/>
    <property type="molecule type" value="Genomic_DNA"/>
</dbReference>
<evidence type="ECO:0000256" key="9">
    <source>
        <dbReference type="ARBA" id="ARBA00022989"/>
    </source>
</evidence>
<sequence>MENIVEKKHWSVAIRIHHWAMAIAIFVLIGTGFLIAEPCTILGGETSQKFFVGEVRFWHILFGVLLAFLFLWRIYLAFFSQFKADWKDFLAFTYIPYTIQQLKFYLLIDKNPPPHTGLYGPMQSLAYLGLLFMVFLIVITGFILMGAGYHAAGLTAIMATILKPVENLLGGLATVRTIHHILTWGFVLFIVVHIYMAFWYDAVLKEGTLSSMVTGNMFQKGKH</sequence>
<dbReference type="PRINTS" id="PR00161">
    <property type="entry name" value="NIHGNASECYTB"/>
</dbReference>
<dbReference type="PANTHER" id="PTHR30485">
    <property type="entry name" value="NI/FE-HYDROGENASE 1 B-TYPE CYTOCHROME SUBUNIT"/>
    <property type="match status" value="1"/>
</dbReference>
<evidence type="ECO:0000256" key="5">
    <source>
        <dbReference type="ARBA" id="ARBA00022617"/>
    </source>
</evidence>
<protein>
    <submittedName>
        <fullName evidence="14">[NiFe]-hydrogenase I apocytochrome b subunit</fullName>
    </submittedName>
</protein>
<comment type="subcellular location">
    <subcellularLocation>
        <location evidence="1">Cell membrane</location>
        <topology evidence="1">Multi-pass membrane protein</topology>
    </subcellularLocation>
</comment>
<gene>
    <name evidence="14" type="ORF">SAMN04489760_11648</name>
</gene>
<keyword evidence="11 12" id="KW-0472">Membrane</keyword>
<dbReference type="InterPro" id="IPR016174">
    <property type="entry name" value="Di-haem_cyt_TM"/>
</dbReference>
<keyword evidence="15" id="KW-1185">Reference proteome</keyword>
<dbReference type="OrthoDB" id="197262at2"/>
<feature type="transmembrane region" description="Helical" evidence="12">
    <location>
        <begin position="89"/>
        <end position="108"/>
    </location>
</feature>
<evidence type="ECO:0000313" key="15">
    <source>
        <dbReference type="Proteomes" id="UP000198744"/>
    </source>
</evidence>
<dbReference type="GO" id="GO:0022904">
    <property type="term" value="P:respiratory electron transport chain"/>
    <property type="evidence" value="ECO:0007669"/>
    <property type="project" value="InterPro"/>
</dbReference>
<accession>A0A1H7YHH0</accession>
<dbReference type="RefSeq" id="WP_093883798.1">
    <property type="nucleotide sequence ID" value="NZ_FOBS01000016.1"/>
</dbReference>
<evidence type="ECO:0000313" key="14">
    <source>
        <dbReference type="EMBL" id="SEM45383.1"/>
    </source>
</evidence>
<name>A0A1H7YHH0_9BACT</name>
<dbReference type="GO" id="GO:0005506">
    <property type="term" value="F:iron ion binding"/>
    <property type="evidence" value="ECO:0007669"/>
    <property type="project" value="InterPro"/>
</dbReference>
<comment type="similarity">
    <text evidence="2">Belongs to the HupC/HyaC/HydC family.</text>
</comment>
<dbReference type="GO" id="GO:0020037">
    <property type="term" value="F:heme binding"/>
    <property type="evidence" value="ECO:0007669"/>
    <property type="project" value="TreeGrafter"/>
</dbReference>
<keyword evidence="10" id="KW-0408">Iron</keyword>
<dbReference type="GO" id="GO:0009055">
    <property type="term" value="F:electron transfer activity"/>
    <property type="evidence" value="ECO:0007669"/>
    <property type="project" value="InterPro"/>
</dbReference>
<dbReference type="AlphaFoldDB" id="A0A1H7YHH0"/>
<keyword evidence="9 12" id="KW-1133">Transmembrane helix</keyword>
<dbReference type="NCBIfam" id="TIGR02125">
    <property type="entry name" value="CytB-hydogenase"/>
    <property type="match status" value="1"/>
</dbReference>
<keyword evidence="5" id="KW-0349">Heme</keyword>
<evidence type="ECO:0000256" key="7">
    <source>
        <dbReference type="ARBA" id="ARBA00022723"/>
    </source>
</evidence>
<feature type="transmembrane region" description="Helical" evidence="12">
    <location>
        <begin position="128"/>
        <end position="161"/>
    </location>
</feature>
<reference evidence="14 15" key="1">
    <citation type="submission" date="2016-10" db="EMBL/GenBank/DDBJ databases">
        <authorList>
            <person name="de Groot N.N."/>
        </authorList>
    </citation>
    <scope>NUCLEOTIDE SEQUENCE [LARGE SCALE GENOMIC DNA]</scope>
    <source>
        <strain evidence="14 15">DSM 8423</strain>
    </source>
</reference>
<keyword evidence="6 12" id="KW-0812">Transmembrane</keyword>
<dbReference type="Proteomes" id="UP000198744">
    <property type="component" value="Unassembled WGS sequence"/>
</dbReference>
<evidence type="ECO:0000256" key="4">
    <source>
        <dbReference type="ARBA" id="ARBA00022475"/>
    </source>
</evidence>
<evidence type="ECO:0000256" key="10">
    <source>
        <dbReference type="ARBA" id="ARBA00023004"/>
    </source>
</evidence>
<organism evidence="14 15">
    <name type="scientific">Syntrophus gentianae</name>
    <dbReference type="NCBI Taxonomy" id="43775"/>
    <lineage>
        <taxon>Bacteria</taxon>
        <taxon>Pseudomonadati</taxon>
        <taxon>Thermodesulfobacteriota</taxon>
        <taxon>Syntrophia</taxon>
        <taxon>Syntrophales</taxon>
        <taxon>Syntrophaceae</taxon>
        <taxon>Syntrophus</taxon>
    </lineage>
</organism>
<evidence type="ECO:0000256" key="2">
    <source>
        <dbReference type="ARBA" id="ARBA00008622"/>
    </source>
</evidence>
<dbReference type="InterPro" id="IPR011577">
    <property type="entry name" value="Cyt_b561_bac/Ni-Hgenase"/>
</dbReference>
<dbReference type="GO" id="GO:0005886">
    <property type="term" value="C:plasma membrane"/>
    <property type="evidence" value="ECO:0007669"/>
    <property type="project" value="UniProtKB-SubCell"/>
</dbReference>
<dbReference type="SUPFAM" id="SSF81342">
    <property type="entry name" value="Transmembrane di-heme cytochromes"/>
    <property type="match status" value="1"/>
</dbReference>
<evidence type="ECO:0000256" key="6">
    <source>
        <dbReference type="ARBA" id="ARBA00022692"/>
    </source>
</evidence>
<dbReference type="PROSITE" id="PS00883">
    <property type="entry name" value="NI_HGENASE_CYTB_2"/>
    <property type="match status" value="1"/>
</dbReference>
<evidence type="ECO:0000256" key="3">
    <source>
        <dbReference type="ARBA" id="ARBA00022448"/>
    </source>
</evidence>
<dbReference type="InterPro" id="IPR051542">
    <property type="entry name" value="Hydrogenase_cytochrome"/>
</dbReference>
<feature type="transmembrane region" description="Helical" evidence="12">
    <location>
        <begin position="12"/>
        <end position="36"/>
    </location>
</feature>
<dbReference type="Gene3D" id="1.20.950.20">
    <property type="entry name" value="Transmembrane di-heme cytochromes, Chain C"/>
    <property type="match status" value="1"/>
</dbReference>
<evidence type="ECO:0000256" key="1">
    <source>
        <dbReference type="ARBA" id="ARBA00004651"/>
    </source>
</evidence>
<dbReference type="Pfam" id="PF01292">
    <property type="entry name" value="Ni_hydr_CYTB"/>
    <property type="match status" value="1"/>
</dbReference>
<feature type="domain" description="Cytochrome b561 bacterial/Ni-hydrogenase" evidence="13">
    <location>
        <begin position="9"/>
        <end position="215"/>
    </location>
</feature>
<keyword evidence="7" id="KW-0479">Metal-binding</keyword>
<dbReference type="STRING" id="43775.SAMN04489760_11648"/>
<dbReference type="PANTHER" id="PTHR30485:SF0">
    <property type="entry name" value="NI_FE-HYDROGENASE 1 B-TYPE CYTOCHROME SUBUNIT-RELATED"/>
    <property type="match status" value="1"/>
</dbReference>
<evidence type="ECO:0000256" key="8">
    <source>
        <dbReference type="ARBA" id="ARBA00022982"/>
    </source>
</evidence>
<feature type="transmembrane region" description="Helical" evidence="12">
    <location>
        <begin position="181"/>
        <end position="200"/>
    </location>
</feature>
<keyword evidence="4" id="KW-1003">Cell membrane</keyword>
<dbReference type="InterPro" id="IPR000516">
    <property type="entry name" value="Ni-dep_Hydgase_cyt-B"/>
</dbReference>
<evidence type="ECO:0000256" key="11">
    <source>
        <dbReference type="ARBA" id="ARBA00023136"/>
    </source>
</evidence>
<proteinExistence type="inferred from homology"/>
<feature type="transmembrane region" description="Helical" evidence="12">
    <location>
        <begin position="56"/>
        <end position="77"/>
    </location>
</feature>
<evidence type="ECO:0000259" key="13">
    <source>
        <dbReference type="Pfam" id="PF01292"/>
    </source>
</evidence>
<keyword evidence="3" id="KW-0813">Transport</keyword>
<evidence type="ECO:0000256" key="12">
    <source>
        <dbReference type="SAM" id="Phobius"/>
    </source>
</evidence>